<dbReference type="Proteomes" id="UP000215914">
    <property type="component" value="Unassembled WGS sequence"/>
</dbReference>
<sequence>MILNVKRSPIQQLIYCVIIFGILNVYKNVSKLKVLFFIFIVNFRRCPLLLKSTAFLLNCFKILHVTSFGPNSVN</sequence>
<keyword evidence="1" id="KW-0812">Transmembrane</keyword>
<evidence type="ECO:0000313" key="2">
    <source>
        <dbReference type="EMBL" id="KAF5800722.1"/>
    </source>
</evidence>
<dbReference type="AlphaFoldDB" id="A0A9K3NHK5"/>
<keyword evidence="3" id="KW-1185">Reference proteome</keyword>
<evidence type="ECO:0000256" key="1">
    <source>
        <dbReference type="SAM" id="Phobius"/>
    </source>
</evidence>
<dbReference type="EMBL" id="MNCJ02000321">
    <property type="protein sequence ID" value="KAF5800722.1"/>
    <property type="molecule type" value="Genomic_DNA"/>
</dbReference>
<accession>A0A9K3NHK5</accession>
<comment type="caution">
    <text evidence="2">The sequence shown here is derived from an EMBL/GenBank/DDBJ whole genome shotgun (WGS) entry which is preliminary data.</text>
</comment>
<feature type="transmembrane region" description="Helical" evidence="1">
    <location>
        <begin position="12"/>
        <end position="29"/>
    </location>
</feature>
<proteinExistence type="predicted"/>
<protein>
    <submittedName>
        <fullName evidence="2">Uncharacterized protein</fullName>
    </submittedName>
</protein>
<dbReference type="Gramene" id="mRNA:HanXRQr2_Chr06g0239911">
    <property type="protein sequence ID" value="CDS:HanXRQr2_Chr06g0239911.1"/>
    <property type="gene ID" value="HanXRQr2_Chr06g0239911"/>
</dbReference>
<evidence type="ECO:0000313" key="3">
    <source>
        <dbReference type="Proteomes" id="UP000215914"/>
    </source>
</evidence>
<keyword evidence="1" id="KW-0472">Membrane</keyword>
<gene>
    <name evidence="2" type="ORF">HanXRQr2_Chr06g0239911</name>
</gene>
<organism evidence="2 3">
    <name type="scientific">Helianthus annuus</name>
    <name type="common">Common sunflower</name>
    <dbReference type="NCBI Taxonomy" id="4232"/>
    <lineage>
        <taxon>Eukaryota</taxon>
        <taxon>Viridiplantae</taxon>
        <taxon>Streptophyta</taxon>
        <taxon>Embryophyta</taxon>
        <taxon>Tracheophyta</taxon>
        <taxon>Spermatophyta</taxon>
        <taxon>Magnoliopsida</taxon>
        <taxon>eudicotyledons</taxon>
        <taxon>Gunneridae</taxon>
        <taxon>Pentapetalae</taxon>
        <taxon>asterids</taxon>
        <taxon>campanulids</taxon>
        <taxon>Asterales</taxon>
        <taxon>Asteraceae</taxon>
        <taxon>Asteroideae</taxon>
        <taxon>Heliantheae alliance</taxon>
        <taxon>Heliantheae</taxon>
        <taxon>Helianthus</taxon>
    </lineage>
</organism>
<reference evidence="2" key="2">
    <citation type="submission" date="2020-06" db="EMBL/GenBank/DDBJ databases">
        <title>Helianthus annuus Genome sequencing and assembly Release 2.</title>
        <authorList>
            <person name="Gouzy J."/>
            <person name="Langlade N."/>
            <person name="Munos S."/>
        </authorList>
    </citation>
    <scope>NUCLEOTIDE SEQUENCE</scope>
    <source>
        <tissue evidence="2">Leaves</tissue>
    </source>
</reference>
<keyword evidence="1" id="KW-1133">Transmembrane helix</keyword>
<name>A0A9K3NHK5_HELAN</name>
<reference evidence="2" key="1">
    <citation type="journal article" date="2017" name="Nature">
        <title>The sunflower genome provides insights into oil metabolism, flowering and Asterid evolution.</title>
        <authorList>
            <person name="Badouin H."/>
            <person name="Gouzy J."/>
            <person name="Grassa C.J."/>
            <person name="Murat F."/>
            <person name="Staton S.E."/>
            <person name="Cottret L."/>
            <person name="Lelandais-Briere C."/>
            <person name="Owens G.L."/>
            <person name="Carrere S."/>
            <person name="Mayjonade B."/>
            <person name="Legrand L."/>
            <person name="Gill N."/>
            <person name="Kane N.C."/>
            <person name="Bowers J.E."/>
            <person name="Hubner S."/>
            <person name="Bellec A."/>
            <person name="Berard A."/>
            <person name="Berges H."/>
            <person name="Blanchet N."/>
            <person name="Boniface M.C."/>
            <person name="Brunel D."/>
            <person name="Catrice O."/>
            <person name="Chaidir N."/>
            <person name="Claudel C."/>
            <person name="Donnadieu C."/>
            <person name="Faraut T."/>
            <person name="Fievet G."/>
            <person name="Helmstetter N."/>
            <person name="King M."/>
            <person name="Knapp S.J."/>
            <person name="Lai Z."/>
            <person name="Le Paslier M.C."/>
            <person name="Lippi Y."/>
            <person name="Lorenzon L."/>
            <person name="Mandel J.R."/>
            <person name="Marage G."/>
            <person name="Marchand G."/>
            <person name="Marquand E."/>
            <person name="Bret-Mestries E."/>
            <person name="Morien E."/>
            <person name="Nambeesan S."/>
            <person name="Nguyen T."/>
            <person name="Pegot-Espagnet P."/>
            <person name="Pouilly N."/>
            <person name="Raftis F."/>
            <person name="Sallet E."/>
            <person name="Schiex T."/>
            <person name="Thomas J."/>
            <person name="Vandecasteele C."/>
            <person name="Vares D."/>
            <person name="Vear F."/>
            <person name="Vautrin S."/>
            <person name="Crespi M."/>
            <person name="Mangin B."/>
            <person name="Burke J.M."/>
            <person name="Salse J."/>
            <person name="Munos S."/>
            <person name="Vincourt P."/>
            <person name="Rieseberg L.H."/>
            <person name="Langlade N.B."/>
        </authorList>
    </citation>
    <scope>NUCLEOTIDE SEQUENCE</scope>
    <source>
        <tissue evidence="2">Leaves</tissue>
    </source>
</reference>